<dbReference type="InterPro" id="IPR022083">
    <property type="entry name" value="KBP"/>
</dbReference>
<dbReference type="AlphaFoldDB" id="A0AAV0TEE0"/>
<dbReference type="InterPro" id="IPR011990">
    <property type="entry name" value="TPR-like_helical_dom_sf"/>
</dbReference>
<comment type="subcellular location">
    <subcellularLocation>
        <location evidence="1">Cytoplasm</location>
        <location evidence="1">Cytoskeleton</location>
    </subcellularLocation>
</comment>
<evidence type="ECO:0000313" key="7">
    <source>
        <dbReference type="Proteomes" id="UP001162031"/>
    </source>
</evidence>
<dbReference type="PANTHER" id="PTHR46321:SF1">
    <property type="entry name" value="KIF-BINDING PROTEIN"/>
    <property type="match status" value="1"/>
</dbReference>
<evidence type="ECO:0000256" key="3">
    <source>
        <dbReference type="ARBA" id="ARBA00016840"/>
    </source>
</evidence>
<proteinExistence type="inferred from homology"/>
<comment type="caution">
    <text evidence="6">The sequence shown here is derived from an EMBL/GenBank/DDBJ whole genome shotgun (WGS) entry which is preliminary data.</text>
</comment>
<keyword evidence="7" id="KW-1185">Reference proteome</keyword>
<accession>A0AAV0TEE0</accession>
<name>A0AAV0TEE0_HYABA</name>
<keyword evidence="4" id="KW-0963">Cytoplasm</keyword>
<evidence type="ECO:0000256" key="1">
    <source>
        <dbReference type="ARBA" id="ARBA00004245"/>
    </source>
</evidence>
<evidence type="ECO:0000256" key="5">
    <source>
        <dbReference type="ARBA" id="ARBA00023212"/>
    </source>
</evidence>
<evidence type="ECO:0000256" key="2">
    <source>
        <dbReference type="ARBA" id="ARBA00010305"/>
    </source>
</evidence>
<dbReference type="EMBL" id="CANTFL010000199">
    <property type="protein sequence ID" value="CAI5718130.1"/>
    <property type="molecule type" value="Genomic_DNA"/>
</dbReference>
<reference evidence="6" key="1">
    <citation type="submission" date="2022-12" db="EMBL/GenBank/DDBJ databases">
        <authorList>
            <person name="Webb A."/>
        </authorList>
    </citation>
    <scope>NUCLEOTIDE SEQUENCE</scope>
    <source>
        <strain evidence="6">Hp1</strain>
    </source>
</reference>
<dbReference type="PANTHER" id="PTHR46321">
    <property type="entry name" value="KIF1-BINDING PROTEIN"/>
    <property type="match status" value="1"/>
</dbReference>
<dbReference type="SUPFAM" id="SSF48452">
    <property type="entry name" value="TPR-like"/>
    <property type="match status" value="1"/>
</dbReference>
<sequence length="619" mass="69737">MSDISKDFHALLHRIDDVAADDYTETTPYASQYRVLEILQKIRVATPSPAQKAVVAAKLGGVYLAVGEPHNAEPMLYEAGQFFVQELVTFTQKIPLDDSSKGEVKIKEVVTKLLADMPQVEIKNEHEEFEGYVVELLTQMGLLWSKRSRLLRAVCYLTTALNVLDKCGHKKADGMVSAQTMTRLYLAQSYEKLGMADNSAEFCLSTLELQLLQCFDDTETGDMSKPTGAPDWVRNALKLAEYYLDANNLKDAAICLQGCEYMLLYRGIDEGDEEEEEEAQMLLVADIYSMWGRLHMTTLRFAGMRKEGSYARNAGPALHHLSSMEAIFAKLSLARQWGKGQLKPGLGMMFVSPHCVETYEQARDVFKMGIRACTRARKAFDLDGFVTEHVRLLQQESALYRQLLPFEDSRGRRVAMQRRRLALLTSVLGDTLNERSIPVDILQEIYFECAEINTDVFEIKQSKEAGEKPMTYAIGAIQCYQQFLLLYYPPSEVGGATNNDQVRARVLRGGKDAQLPHGKALCPREFRAMLMGYYGLAHVCGKVLCLSDTAKIVGFWRQSLAYYEVVPALVREYENLYHASYGHELSRSLKSEVTICGEMARLLPEKIDQLVYNGKALKA</sequence>
<organism evidence="6 7">
    <name type="scientific">Hyaloperonospora brassicae</name>
    <name type="common">Brassica downy mildew</name>
    <name type="synonym">Peronospora brassicae</name>
    <dbReference type="NCBI Taxonomy" id="162125"/>
    <lineage>
        <taxon>Eukaryota</taxon>
        <taxon>Sar</taxon>
        <taxon>Stramenopiles</taxon>
        <taxon>Oomycota</taxon>
        <taxon>Peronosporomycetes</taxon>
        <taxon>Peronosporales</taxon>
        <taxon>Peronosporaceae</taxon>
        <taxon>Hyaloperonospora</taxon>
    </lineage>
</organism>
<evidence type="ECO:0000313" key="6">
    <source>
        <dbReference type="EMBL" id="CAI5718130.1"/>
    </source>
</evidence>
<dbReference type="Proteomes" id="UP001162031">
    <property type="component" value="Unassembled WGS sequence"/>
</dbReference>
<gene>
    <name evidence="6" type="ORF">HBR001_LOCUS1951</name>
</gene>
<protein>
    <recommendedName>
        <fullName evidence="3">KIF-binding protein</fullName>
    </recommendedName>
</protein>
<keyword evidence="5" id="KW-0206">Cytoskeleton</keyword>
<comment type="similarity">
    <text evidence="2">Belongs to the KIF-binding protein family.</text>
</comment>
<dbReference type="Pfam" id="PF12309">
    <property type="entry name" value="KBP_C"/>
    <property type="match status" value="1"/>
</dbReference>
<dbReference type="GO" id="GO:0005856">
    <property type="term" value="C:cytoskeleton"/>
    <property type="evidence" value="ECO:0007669"/>
    <property type="project" value="UniProtKB-SubCell"/>
</dbReference>
<evidence type="ECO:0000256" key="4">
    <source>
        <dbReference type="ARBA" id="ARBA00022490"/>
    </source>
</evidence>